<evidence type="ECO:0000313" key="14">
    <source>
        <dbReference type="EMBL" id="QID82268.1"/>
    </source>
</evidence>
<dbReference type="InterPro" id="IPR007696">
    <property type="entry name" value="DNA_mismatch_repair_MutS_core"/>
</dbReference>
<dbReference type="FunFam" id="3.40.1170.10:FF:000009">
    <property type="entry name" value="Mismatch repair ATPase"/>
    <property type="match status" value="1"/>
</dbReference>
<dbReference type="FunFam" id="3.40.50.300:FF:000925">
    <property type="entry name" value="DNA mismatch repair protein MSH2"/>
    <property type="match status" value="1"/>
</dbReference>
<dbReference type="FunFam" id="3.30.420.110:FF:000002">
    <property type="entry name" value="DNA mismatch repair protein"/>
    <property type="match status" value="1"/>
</dbReference>
<dbReference type="SUPFAM" id="SSF52540">
    <property type="entry name" value="P-loop containing nucleoside triphosphate hydrolases"/>
    <property type="match status" value="1"/>
</dbReference>
<evidence type="ECO:0000256" key="1">
    <source>
        <dbReference type="ARBA" id="ARBA00004123"/>
    </source>
</evidence>
<feature type="domain" description="DNA mismatch repair proteins mutS family" evidence="13">
    <location>
        <begin position="762"/>
        <end position="778"/>
    </location>
</feature>
<dbReference type="SMART" id="SM00534">
    <property type="entry name" value="MUTSac"/>
    <property type="match status" value="1"/>
</dbReference>
<dbReference type="InterPro" id="IPR007861">
    <property type="entry name" value="DNA_mismatch_repair_MutS_clamp"/>
</dbReference>
<dbReference type="GO" id="GO:0032301">
    <property type="term" value="C:MutSalpha complex"/>
    <property type="evidence" value="ECO:0007669"/>
    <property type="project" value="TreeGrafter"/>
</dbReference>
<evidence type="ECO:0000256" key="9">
    <source>
        <dbReference type="ARBA" id="ARBA00023242"/>
    </source>
</evidence>
<dbReference type="Pfam" id="PF05190">
    <property type="entry name" value="MutS_IV"/>
    <property type="match status" value="1"/>
</dbReference>
<keyword evidence="15" id="KW-1185">Reference proteome</keyword>
<dbReference type="AlphaFoldDB" id="A0A6C1DYX7"/>
<dbReference type="GO" id="GO:0051053">
    <property type="term" value="P:negative regulation of DNA metabolic process"/>
    <property type="evidence" value="ECO:0007669"/>
    <property type="project" value="UniProtKB-ARBA"/>
</dbReference>
<evidence type="ECO:0000313" key="15">
    <source>
        <dbReference type="Proteomes" id="UP000501346"/>
    </source>
</evidence>
<dbReference type="Gene3D" id="3.40.50.300">
    <property type="entry name" value="P-loop containing nucleotide triphosphate hydrolases"/>
    <property type="match status" value="1"/>
</dbReference>
<keyword evidence="5 11" id="KW-0227">DNA damage</keyword>
<dbReference type="OrthoDB" id="295033at2759"/>
<comment type="subcellular location">
    <subcellularLocation>
        <location evidence="1">Nucleus</location>
    </subcellularLocation>
</comment>
<dbReference type="InterPro" id="IPR032642">
    <property type="entry name" value="Msh2_ATP-bd"/>
</dbReference>
<dbReference type="SMART" id="SM00533">
    <property type="entry name" value="MUTSd"/>
    <property type="match status" value="1"/>
</dbReference>
<dbReference type="GO" id="GO:0030983">
    <property type="term" value="F:mismatched DNA binding"/>
    <property type="evidence" value="ECO:0007669"/>
    <property type="project" value="InterPro"/>
</dbReference>
<dbReference type="CDD" id="cd03285">
    <property type="entry name" value="ABC_MSH2_euk"/>
    <property type="match status" value="1"/>
</dbReference>
<dbReference type="FunFam" id="1.10.1420.10:FF:000041">
    <property type="entry name" value="Msh2p"/>
    <property type="match status" value="1"/>
</dbReference>
<dbReference type="InterPro" id="IPR007860">
    <property type="entry name" value="DNA_mmatch_repair_MutS_con_dom"/>
</dbReference>
<dbReference type="PANTHER" id="PTHR11361">
    <property type="entry name" value="DNA MISMATCH REPAIR PROTEIN MUTS FAMILY MEMBER"/>
    <property type="match status" value="1"/>
</dbReference>
<accession>A0A6C1DYX7</accession>
<dbReference type="FunFam" id="1.10.1420.10:FF:000015">
    <property type="entry name" value="DNA mismatch repair protein Msh2"/>
    <property type="match status" value="1"/>
</dbReference>
<protein>
    <recommendedName>
        <fullName evidence="10">DNA mismatch repair protein MSH2</fullName>
    </recommendedName>
    <alternativeName>
        <fullName evidence="3">DNA mismatch repair protein Msh2</fullName>
    </alternativeName>
</protein>
<dbReference type="Proteomes" id="UP000501346">
    <property type="component" value="Chromosome ScXV-ScXI"/>
</dbReference>
<dbReference type="Gene3D" id="3.40.1170.10">
    <property type="entry name" value="DNA repair protein MutS, domain I"/>
    <property type="match status" value="1"/>
</dbReference>
<sequence>MSSTRPELKFSDVSEERNFYKKYTGLPKKPLKTIRLVDKGDYYTVIGSDAIFVADSVYHTQSVLKNCQLDPVTAKNFHEPTKYVTVSLQVLATLLKLCLLDLGYKVEIYDKGWKLIKSASPGNIEQVNELMNMNIDSSIIIASLKVQWNSQDGNCIIGVAFIDTTAYKVGMLDIVDNEVYSNLESFLIQLGVKECLVQDLTSNSNSNAEMQKVINVIDRCGCVVTLLKNSEFSEKDVELDLTKLLGDDLALSLPQKYSKLSMGACNALIGYLQLLSEQDQVGKYELVEHKLKEFMKLDASAIKALNLFPQGPQNPFGSNNLAVSGFTSAGNSGKVTSLFQLLNHCKTNAGVRLLNEWLKQPLTNIDEINKRHDLVDYLIDQIELRQMLTSEYLPMIPDIRRLTKKLNKRGNLEDVLKIYQFSKRIPEIVQVFTSFLEDDSPTEPVKELVRSVWLAPLSHHVEPLSKFEEMVETTVDLDAYEENNEFMIKVEFNEELGKIRSKLDALCDEIHSIHLDSAEDLGFDPDKKLKLENHHLHGWCMRLTRNDAKELRKHKKYIELSTVKAGIFFSTKQLKSIANETNILQKEYDKQQSALVREIINITLTYTPVFEKLSLVLAHLDVIASFAHTSSYAPIPYIRPKLHPMDSERRTHLISSRHPVLEMQDDISFISNDVTLESGKGDFLIITGPNMGGKSTYIRQVGVISLMAQIGCFVPCEEAEIAIVDAILCRVGAGDSQLKGVSTFMVEILETASILKNASKNSLIIVDELGRGTSTYDGFGLAWAIAEHIASKIGCFALFATHFHELTELSEKLPNVKNMHVVAHIEKNLKEQKHDDEDITLLYKVEPGISDQSFGIHVAEVVQFPEKIVKMAKRKANELDDLKTNNEDLKKAKLSLQEVNEGNIRLKALLKEWIRKVKEEGLHDPSKITEEASQHKIQELLRAIANEPEKENDNYLKYIKALLL</sequence>
<dbReference type="Gene3D" id="3.30.420.110">
    <property type="entry name" value="MutS, connector domain"/>
    <property type="match status" value="1"/>
</dbReference>
<evidence type="ECO:0000256" key="4">
    <source>
        <dbReference type="ARBA" id="ARBA00022741"/>
    </source>
</evidence>
<dbReference type="InterPro" id="IPR036678">
    <property type="entry name" value="MutS_con_dom_sf"/>
</dbReference>
<dbReference type="PANTHER" id="PTHR11361:SF35">
    <property type="entry name" value="DNA MISMATCH REPAIR PROTEIN MSH2"/>
    <property type="match status" value="1"/>
</dbReference>
<dbReference type="SUPFAM" id="SSF48334">
    <property type="entry name" value="DNA repair protein MutS, domain III"/>
    <property type="match status" value="1"/>
</dbReference>
<evidence type="ECO:0000256" key="5">
    <source>
        <dbReference type="ARBA" id="ARBA00022763"/>
    </source>
</evidence>
<dbReference type="InterPro" id="IPR007695">
    <property type="entry name" value="DNA_mismatch_repair_MutS-lik_N"/>
</dbReference>
<dbReference type="InterPro" id="IPR011184">
    <property type="entry name" value="DNA_mismatch_repair_Msh2"/>
</dbReference>
<keyword evidence="12" id="KW-0175">Coiled coil</keyword>
<dbReference type="GO" id="GO:0035822">
    <property type="term" value="P:gene conversion"/>
    <property type="evidence" value="ECO:0007669"/>
    <property type="project" value="UniProtKB-ARBA"/>
</dbReference>
<keyword evidence="8 11" id="KW-0234">DNA repair</keyword>
<keyword evidence="4 11" id="KW-0547">Nucleotide-binding</keyword>
<dbReference type="Pfam" id="PF05192">
    <property type="entry name" value="MutS_III"/>
    <property type="match status" value="1"/>
</dbReference>
<dbReference type="GO" id="GO:0140664">
    <property type="term" value="F:ATP-dependent DNA damage sensor activity"/>
    <property type="evidence" value="ECO:0007669"/>
    <property type="project" value="InterPro"/>
</dbReference>
<comment type="similarity">
    <text evidence="2 11">Belongs to the DNA mismatch repair MutS family.</text>
</comment>
<evidence type="ECO:0000256" key="12">
    <source>
        <dbReference type="SAM" id="Coils"/>
    </source>
</evidence>
<comment type="function">
    <text evidence="11">Component of the post-replicative DNA mismatch repair system (MMR).</text>
</comment>
<dbReference type="Pfam" id="PF00488">
    <property type="entry name" value="MutS_V"/>
    <property type="match status" value="1"/>
</dbReference>
<dbReference type="GO" id="GO:0006298">
    <property type="term" value="P:mismatch repair"/>
    <property type="evidence" value="ECO:0007669"/>
    <property type="project" value="InterPro"/>
</dbReference>
<evidence type="ECO:0000256" key="7">
    <source>
        <dbReference type="ARBA" id="ARBA00023125"/>
    </source>
</evidence>
<evidence type="ECO:0000256" key="2">
    <source>
        <dbReference type="ARBA" id="ARBA00006271"/>
    </source>
</evidence>
<name>A0A6C1DYX7_SACPS</name>
<proteinExistence type="inferred from homology"/>
<keyword evidence="7 11" id="KW-0238">DNA-binding</keyword>
<feature type="coiled-coil region" evidence="12">
    <location>
        <begin position="872"/>
        <end position="899"/>
    </location>
</feature>
<evidence type="ECO:0000259" key="13">
    <source>
        <dbReference type="PROSITE" id="PS00486"/>
    </source>
</evidence>
<dbReference type="GO" id="GO:0005524">
    <property type="term" value="F:ATP binding"/>
    <property type="evidence" value="ECO:0007669"/>
    <property type="project" value="UniProtKB-KW"/>
</dbReference>
<dbReference type="GO" id="GO:0006312">
    <property type="term" value="P:mitotic recombination"/>
    <property type="evidence" value="ECO:0007669"/>
    <property type="project" value="UniProtKB-ARBA"/>
</dbReference>
<dbReference type="InterPro" id="IPR027417">
    <property type="entry name" value="P-loop_NTPase"/>
</dbReference>
<dbReference type="InterPro" id="IPR045076">
    <property type="entry name" value="MutS"/>
</dbReference>
<gene>
    <name evidence="14" type="primary">MSH2_1</name>
    <name evidence="14" type="ORF">GRS66_004680</name>
</gene>
<evidence type="ECO:0000256" key="6">
    <source>
        <dbReference type="ARBA" id="ARBA00022840"/>
    </source>
</evidence>
<dbReference type="Gene3D" id="1.10.1420.10">
    <property type="match status" value="2"/>
</dbReference>
<dbReference type="Pfam" id="PF05188">
    <property type="entry name" value="MutS_II"/>
    <property type="match status" value="1"/>
</dbReference>
<organism evidence="14 15">
    <name type="scientific">Saccharomyces pastorianus</name>
    <name type="common">Lager yeast</name>
    <name type="synonym">Saccharomyces cerevisiae x Saccharomyces eubayanus</name>
    <dbReference type="NCBI Taxonomy" id="27292"/>
    <lineage>
        <taxon>Eukaryota</taxon>
        <taxon>Fungi</taxon>
        <taxon>Dikarya</taxon>
        <taxon>Ascomycota</taxon>
        <taxon>Saccharomycotina</taxon>
        <taxon>Saccharomycetes</taxon>
        <taxon>Saccharomycetales</taxon>
        <taxon>Saccharomycetaceae</taxon>
        <taxon>Saccharomyces</taxon>
    </lineage>
</organism>
<evidence type="ECO:0000256" key="10">
    <source>
        <dbReference type="ARBA" id="ARBA00073545"/>
    </source>
</evidence>
<dbReference type="PROSITE" id="PS00486">
    <property type="entry name" value="DNA_MISMATCH_REPAIR_2"/>
    <property type="match status" value="1"/>
</dbReference>
<reference evidence="14 15" key="1">
    <citation type="journal article" date="2019" name="BMC Genomics">
        <title>Chromosome level assembly and comparative genome analysis confirm lager-brewing yeasts originated from a single hybridization.</title>
        <authorList>
            <person name="Salazar A.N."/>
            <person name="Gorter de Vries A.R."/>
            <person name="van den Broek M."/>
            <person name="Brouwers N."/>
            <person name="de la Torre Cortes P."/>
            <person name="Kuijpers N.G.A."/>
            <person name="Daran J.G."/>
            <person name="Abeel T."/>
        </authorList>
    </citation>
    <scope>NUCLEOTIDE SEQUENCE [LARGE SCALE GENOMIC DNA]</scope>
    <source>
        <strain evidence="14 15">CBS 1483</strain>
    </source>
</reference>
<dbReference type="InterPro" id="IPR036187">
    <property type="entry name" value="DNA_mismatch_repair_MutS_sf"/>
</dbReference>
<evidence type="ECO:0000256" key="8">
    <source>
        <dbReference type="ARBA" id="ARBA00023204"/>
    </source>
</evidence>
<dbReference type="Pfam" id="PF01624">
    <property type="entry name" value="MutS_I"/>
    <property type="match status" value="1"/>
</dbReference>
<keyword evidence="9" id="KW-0539">Nucleus</keyword>
<evidence type="ECO:0000256" key="3">
    <source>
        <dbReference type="ARBA" id="ARBA00019549"/>
    </source>
</evidence>
<dbReference type="InterPro" id="IPR000432">
    <property type="entry name" value="DNA_mismatch_repair_MutS_C"/>
</dbReference>
<dbReference type="EMBL" id="CP048996">
    <property type="protein sequence ID" value="QID82268.1"/>
    <property type="molecule type" value="Genomic_DNA"/>
</dbReference>
<keyword evidence="6" id="KW-0067">ATP-binding</keyword>
<evidence type="ECO:0000256" key="11">
    <source>
        <dbReference type="RuleBase" id="RU003756"/>
    </source>
</evidence>
<dbReference type="PIRSF" id="PIRSF005813">
    <property type="entry name" value="MSH2"/>
    <property type="match status" value="1"/>
</dbReference>
<dbReference type="InterPro" id="IPR016151">
    <property type="entry name" value="DNA_mismatch_repair_MutS_N"/>
</dbReference>